<dbReference type="EMBL" id="KM406416">
    <property type="protein sequence ID" value="AIW55119.1"/>
    <property type="molecule type" value="Genomic_DNA"/>
</dbReference>
<accession>A0A0A0UWF1</accession>
<keyword evidence="1" id="KW-0614">Plasmid</keyword>
<geneLocation type="plasmid" evidence="1">
    <name>megaplasmid pMP7017</name>
</geneLocation>
<evidence type="ECO:0000313" key="1">
    <source>
        <dbReference type="EMBL" id="AIW55119.1"/>
    </source>
</evidence>
<reference evidence="1" key="1">
    <citation type="journal article" date="2015" name="Appl. Environ. Microbiol.">
        <title>Discovery of a conjugative megaplasmid in Bifidobacterium breve.</title>
        <authorList>
            <person name="Bottacini F."/>
            <person name="O'Connell Motherway M."/>
            <person name="Casey E."/>
            <person name="McDonnell B."/>
            <person name="Mahony J."/>
            <person name="Ventura M."/>
            <person name="van Sinderen D."/>
        </authorList>
    </citation>
    <scope>NUCLEOTIDE SEQUENCE</scope>
    <source>
        <strain evidence="1">JCM 7017</strain>
        <plasmid evidence="1">megaplasmid pMP7017</plasmid>
    </source>
</reference>
<gene>
    <name evidence="1" type="ORF">B7017_p0065</name>
</gene>
<organism evidence="1">
    <name type="scientific">Bifidobacterium breve</name>
    <dbReference type="NCBI Taxonomy" id="1685"/>
    <lineage>
        <taxon>Bacteria</taxon>
        <taxon>Bacillati</taxon>
        <taxon>Actinomycetota</taxon>
        <taxon>Actinomycetes</taxon>
        <taxon>Bifidobacteriales</taxon>
        <taxon>Bifidobacteriaceae</taxon>
        <taxon>Bifidobacterium</taxon>
    </lineage>
</organism>
<protein>
    <submittedName>
        <fullName evidence="1">Uncharacterized protein</fullName>
    </submittedName>
</protein>
<sequence length="107" mass="12140">MSKKSIDARRSRVYYPNSKELQRLSRLHSTLTRIAVDKKQGIISHDKAIDKATAATAKLMTAEQLKKINNALPVTRIWTLCNNGWIREAADSMLVTFPGLKKKWQSS</sequence>
<proteinExistence type="predicted"/>
<name>A0A0A0UWF1_BIFBR</name>
<dbReference type="AlphaFoldDB" id="A0A0A0UWF1"/>
<dbReference type="RefSeq" id="WP_052791082.1">
    <property type="nucleotide sequence ID" value="NZ_KM406416.1"/>
</dbReference>